<gene>
    <name evidence="3" type="ORF">AC578_2591</name>
</gene>
<keyword evidence="1" id="KW-1133">Transmembrane helix</keyword>
<dbReference type="EMBL" id="LFZN01000225">
    <property type="protein sequence ID" value="KXS95268.1"/>
    <property type="molecule type" value="Genomic_DNA"/>
</dbReference>
<name>A0A139GYQ3_9PEZI</name>
<feature type="transmembrane region" description="Helical" evidence="1">
    <location>
        <begin position="130"/>
        <end position="152"/>
    </location>
</feature>
<feature type="domain" description="Rhodopsin" evidence="2">
    <location>
        <begin position="38"/>
        <end position="268"/>
    </location>
</feature>
<feature type="transmembrane region" description="Helical" evidence="1">
    <location>
        <begin position="172"/>
        <end position="194"/>
    </location>
</feature>
<evidence type="ECO:0000313" key="3">
    <source>
        <dbReference type="EMBL" id="KXS95268.1"/>
    </source>
</evidence>
<reference evidence="3 4" key="1">
    <citation type="submission" date="2015-07" db="EMBL/GenBank/DDBJ databases">
        <title>Comparative genomics of the Sigatoka disease complex on banana suggests a link between parallel evolutionary changes in Pseudocercospora fijiensis and Pseudocercospora eumusae and increased virulence on the banana host.</title>
        <authorList>
            <person name="Chang T.-C."/>
            <person name="Salvucci A."/>
            <person name="Crous P.W."/>
            <person name="Stergiopoulos I."/>
        </authorList>
    </citation>
    <scope>NUCLEOTIDE SEQUENCE [LARGE SCALE GENOMIC DNA]</scope>
    <source>
        <strain evidence="3 4">CBS 114824</strain>
    </source>
</reference>
<keyword evidence="4" id="KW-1185">Reference proteome</keyword>
<sequence length="364" mass="39379">MASSAIEGPRFTTWATWNHQPALWIFTVLSLCYASLTLIVRHLIRRKFTKTDGVLCAAYVFAAISYALMFAALHEGAGKTPGRLTADAYADASKLVYTSIIFLLLACGTASCASLGQLEEIIIGRKDKRICWASIAFCACSTIASPIIVSAGCPSSQSLDAQPTGCSAPVSRWTAAIVLMIINLLLPALLPFHLFRQLQTKVNRKVSIYVAFAFPLISIPVAAVALRLCVLFHQAGGDGTDIVSFLCALEVLLGWGLICVTIPIGRPMALRFHTNGTLILSEYGSNITPGRNDNTISEPPSKRAASVPHDNEFNVDRFMHSSSVRRSSSVAPDGPPGSMHGIRKTVTMEVENHDPISFIMRQQV</sequence>
<proteinExistence type="predicted"/>
<protein>
    <recommendedName>
        <fullName evidence="2">Rhodopsin domain-containing protein</fullName>
    </recommendedName>
</protein>
<dbReference type="Pfam" id="PF20684">
    <property type="entry name" value="Fung_rhodopsin"/>
    <property type="match status" value="1"/>
</dbReference>
<dbReference type="PANTHER" id="PTHR39614:SF2">
    <property type="entry name" value="INTEGRAL MEMBRANE PROTEIN"/>
    <property type="match status" value="1"/>
</dbReference>
<feature type="transmembrane region" description="Helical" evidence="1">
    <location>
        <begin position="94"/>
        <end position="118"/>
    </location>
</feature>
<keyword evidence="1" id="KW-0812">Transmembrane</keyword>
<dbReference type="InterPro" id="IPR049326">
    <property type="entry name" value="Rhodopsin_dom_fungi"/>
</dbReference>
<evidence type="ECO:0000313" key="4">
    <source>
        <dbReference type="Proteomes" id="UP000070133"/>
    </source>
</evidence>
<comment type="caution">
    <text evidence="3">The sequence shown here is derived from an EMBL/GenBank/DDBJ whole genome shotgun (WGS) entry which is preliminary data.</text>
</comment>
<dbReference type="OrthoDB" id="3635925at2759"/>
<dbReference type="PANTHER" id="PTHR39614">
    <property type="entry name" value="INTEGRAL MEMBRANE PROTEIN"/>
    <property type="match status" value="1"/>
</dbReference>
<dbReference type="Proteomes" id="UP000070133">
    <property type="component" value="Unassembled WGS sequence"/>
</dbReference>
<feature type="transmembrane region" description="Helical" evidence="1">
    <location>
        <begin position="242"/>
        <end position="264"/>
    </location>
</feature>
<evidence type="ECO:0000256" key="1">
    <source>
        <dbReference type="SAM" id="Phobius"/>
    </source>
</evidence>
<feature type="transmembrane region" description="Helical" evidence="1">
    <location>
        <begin position="22"/>
        <end position="44"/>
    </location>
</feature>
<keyword evidence="1" id="KW-0472">Membrane</keyword>
<dbReference type="AlphaFoldDB" id="A0A139GYQ3"/>
<evidence type="ECO:0000259" key="2">
    <source>
        <dbReference type="Pfam" id="PF20684"/>
    </source>
</evidence>
<feature type="transmembrane region" description="Helical" evidence="1">
    <location>
        <begin position="206"/>
        <end position="230"/>
    </location>
</feature>
<accession>A0A139GYQ3</accession>
<organism evidence="3 4">
    <name type="scientific">Pseudocercospora eumusae</name>
    <dbReference type="NCBI Taxonomy" id="321146"/>
    <lineage>
        <taxon>Eukaryota</taxon>
        <taxon>Fungi</taxon>
        <taxon>Dikarya</taxon>
        <taxon>Ascomycota</taxon>
        <taxon>Pezizomycotina</taxon>
        <taxon>Dothideomycetes</taxon>
        <taxon>Dothideomycetidae</taxon>
        <taxon>Mycosphaerellales</taxon>
        <taxon>Mycosphaerellaceae</taxon>
        <taxon>Pseudocercospora</taxon>
    </lineage>
</organism>
<feature type="transmembrane region" description="Helical" evidence="1">
    <location>
        <begin position="56"/>
        <end position="74"/>
    </location>
</feature>